<dbReference type="STRING" id="1137799.GZ78_25655"/>
<comment type="caution">
    <text evidence="1">The sequence shown here is derived from an EMBL/GenBank/DDBJ whole genome shotgun (WGS) entry which is preliminary data.</text>
</comment>
<dbReference type="RefSeq" id="WP_034841813.1">
    <property type="nucleotide sequence ID" value="NZ_JOKH01000008.1"/>
</dbReference>
<dbReference type="Proteomes" id="UP000028073">
    <property type="component" value="Unassembled WGS sequence"/>
</dbReference>
<accession>A0A081N6F5</accession>
<name>A0A081N6F5_9GAMM</name>
<evidence type="ECO:0000313" key="1">
    <source>
        <dbReference type="EMBL" id="KEQ14028.1"/>
    </source>
</evidence>
<keyword evidence="2" id="KW-1185">Reference proteome</keyword>
<gene>
    <name evidence="1" type="ORF">GZ78_25655</name>
</gene>
<organism evidence="1 2">
    <name type="scientific">Endozoicomonas numazuensis</name>
    <dbReference type="NCBI Taxonomy" id="1137799"/>
    <lineage>
        <taxon>Bacteria</taxon>
        <taxon>Pseudomonadati</taxon>
        <taxon>Pseudomonadota</taxon>
        <taxon>Gammaproteobacteria</taxon>
        <taxon>Oceanospirillales</taxon>
        <taxon>Endozoicomonadaceae</taxon>
        <taxon>Endozoicomonas</taxon>
    </lineage>
</organism>
<evidence type="ECO:0000313" key="2">
    <source>
        <dbReference type="Proteomes" id="UP000028073"/>
    </source>
</evidence>
<sequence length="69" mass="8026">MKAGNLDQNGYDLLLEHLRIWVSESEQLDIWYGEAGNQYLSDIRQLKDWLSCPPAQVSDLFEDHQAFLT</sequence>
<reference evidence="1 2" key="1">
    <citation type="submission" date="2014-06" db="EMBL/GenBank/DDBJ databases">
        <title>Whole Genome Sequences of Three Symbiotic Endozoicomonas Bacteria.</title>
        <authorList>
            <person name="Neave M.J."/>
            <person name="Apprill A."/>
            <person name="Voolstra C.R."/>
        </authorList>
    </citation>
    <scope>NUCLEOTIDE SEQUENCE [LARGE SCALE GENOMIC DNA]</scope>
    <source>
        <strain evidence="1 2">DSM 25634</strain>
    </source>
</reference>
<protein>
    <submittedName>
        <fullName evidence="1">Uncharacterized protein</fullName>
    </submittedName>
</protein>
<proteinExistence type="predicted"/>
<dbReference type="AlphaFoldDB" id="A0A081N6F5"/>
<dbReference type="EMBL" id="JOKH01000008">
    <property type="protein sequence ID" value="KEQ14028.1"/>
    <property type="molecule type" value="Genomic_DNA"/>
</dbReference>